<reference evidence="2 3" key="1">
    <citation type="submission" date="2020-03" db="EMBL/GenBank/DDBJ databases">
        <authorList>
            <person name="Zhu W."/>
        </authorList>
    </citation>
    <scope>NUCLEOTIDE SEQUENCE [LARGE SCALE GENOMIC DNA]</scope>
    <source>
        <strain evidence="2 3">323-1</strain>
    </source>
</reference>
<name>A0A6G8S050_9GAMM</name>
<evidence type="ECO:0008006" key="4">
    <source>
        <dbReference type="Google" id="ProtNLM"/>
    </source>
</evidence>
<dbReference type="KEGG" id="asha:G8E00_12365"/>
<keyword evidence="1" id="KW-0175">Coiled coil</keyword>
<accession>A0A6G8S050</accession>
<evidence type="ECO:0000313" key="2">
    <source>
        <dbReference type="EMBL" id="QIO07527.1"/>
    </source>
</evidence>
<organism evidence="2 3">
    <name type="scientific">Acinetobacter shaoyimingii</name>
    <dbReference type="NCBI Taxonomy" id="2715164"/>
    <lineage>
        <taxon>Bacteria</taxon>
        <taxon>Pseudomonadati</taxon>
        <taxon>Pseudomonadota</taxon>
        <taxon>Gammaproteobacteria</taxon>
        <taxon>Moraxellales</taxon>
        <taxon>Moraxellaceae</taxon>
        <taxon>Acinetobacter</taxon>
    </lineage>
</organism>
<protein>
    <recommendedName>
        <fullName evidence="4">DUF4124 domain-containing protein</fullName>
    </recommendedName>
</protein>
<evidence type="ECO:0000256" key="1">
    <source>
        <dbReference type="SAM" id="Coils"/>
    </source>
</evidence>
<dbReference type="AlphaFoldDB" id="A0A6G8S050"/>
<dbReference type="EMBL" id="CP049801">
    <property type="protein sequence ID" value="QIO07527.1"/>
    <property type="molecule type" value="Genomic_DNA"/>
</dbReference>
<evidence type="ECO:0000313" key="3">
    <source>
        <dbReference type="Proteomes" id="UP000502297"/>
    </source>
</evidence>
<feature type="coiled-coil region" evidence="1">
    <location>
        <begin position="158"/>
        <end position="185"/>
    </location>
</feature>
<dbReference type="Proteomes" id="UP000502297">
    <property type="component" value="Chromosome"/>
</dbReference>
<sequence>MVLSIFISSELLAQSTAKAKWYRYYDKNGVANISSTVSPEHLRHGYEALDRNMQVIRKNKPYDAKYEIRNAAEIQRKARQQSEDLKLKRAYGTSQVAVNKRNDMLKKITKQIAMTQQELKTVENDYLILKQDENKYIKKKKPVPSDLKNRIHYNIQNTQNIKTRIESLQTEYRNTQAEYDIIIKRLKNLE</sequence>
<gene>
    <name evidence="2" type="ORF">G8E00_12365</name>
</gene>
<feature type="coiled-coil region" evidence="1">
    <location>
        <begin position="105"/>
        <end position="132"/>
    </location>
</feature>
<keyword evidence="3" id="KW-1185">Reference proteome</keyword>
<proteinExistence type="predicted"/>